<sequence>MKRSYSNLTETRNSTLKYYELLPLSSYALSALGAIVEDIKVGIVAMGSEVTQDGVLHGVEDGVVADGVSTDEQFILIKVTKIGSQQIHIPNIQYNKAYKFEQYLHKTRLILGISALDEYAKIMLYLLSREELISDFRSVQEGVAIPQYGYGGYGGGWGEAVGVEEVAGP</sequence>
<dbReference type="AlphaFoldDB" id="A0A1D2NEU2"/>
<protein>
    <submittedName>
        <fullName evidence="1">Uncharacterized protein</fullName>
    </submittedName>
</protein>
<proteinExistence type="predicted"/>
<keyword evidence="2" id="KW-1185">Reference proteome</keyword>
<comment type="caution">
    <text evidence="1">The sequence shown here is derived from an EMBL/GenBank/DDBJ whole genome shotgun (WGS) entry which is preliminary data.</text>
</comment>
<accession>A0A1D2NEU2</accession>
<reference evidence="1 2" key="1">
    <citation type="journal article" date="2016" name="Genome Biol. Evol.">
        <title>Gene Family Evolution Reflects Adaptation to Soil Environmental Stressors in the Genome of the Collembolan Orchesella cincta.</title>
        <authorList>
            <person name="Faddeeva-Vakhrusheva A."/>
            <person name="Derks M.F."/>
            <person name="Anvar S.Y."/>
            <person name="Agamennone V."/>
            <person name="Suring W."/>
            <person name="Smit S."/>
            <person name="van Straalen N.M."/>
            <person name="Roelofs D."/>
        </authorList>
    </citation>
    <scope>NUCLEOTIDE SEQUENCE [LARGE SCALE GENOMIC DNA]</scope>
    <source>
        <tissue evidence="1">Mixed pool</tissue>
    </source>
</reference>
<name>A0A1D2NEU2_ORCCI</name>
<gene>
    <name evidence="1" type="ORF">Ocin01_02967</name>
</gene>
<evidence type="ECO:0000313" key="1">
    <source>
        <dbReference type="EMBL" id="ODN03747.1"/>
    </source>
</evidence>
<dbReference type="EMBL" id="LJIJ01000065">
    <property type="protein sequence ID" value="ODN03747.1"/>
    <property type="molecule type" value="Genomic_DNA"/>
</dbReference>
<dbReference type="Proteomes" id="UP000094527">
    <property type="component" value="Unassembled WGS sequence"/>
</dbReference>
<organism evidence="1 2">
    <name type="scientific">Orchesella cincta</name>
    <name type="common">Springtail</name>
    <name type="synonym">Podura cincta</name>
    <dbReference type="NCBI Taxonomy" id="48709"/>
    <lineage>
        <taxon>Eukaryota</taxon>
        <taxon>Metazoa</taxon>
        <taxon>Ecdysozoa</taxon>
        <taxon>Arthropoda</taxon>
        <taxon>Hexapoda</taxon>
        <taxon>Collembola</taxon>
        <taxon>Entomobryomorpha</taxon>
        <taxon>Entomobryoidea</taxon>
        <taxon>Orchesellidae</taxon>
        <taxon>Orchesellinae</taxon>
        <taxon>Orchesella</taxon>
    </lineage>
</organism>
<evidence type="ECO:0000313" key="2">
    <source>
        <dbReference type="Proteomes" id="UP000094527"/>
    </source>
</evidence>